<comment type="caution">
    <text evidence="2">The sequence shown here is derived from an EMBL/GenBank/DDBJ whole genome shotgun (WGS) entry which is preliminary data.</text>
</comment>
<dbReference type="AlphaFoldDB" id="A0A2N5UIH0"/>
<accession>A0A2N5UIH0</accession>
<proteinExistence type="predicted"/>
<evidence type="ECO:0008006" key="4">
    <source>
        <dbReference type="Google" id="ProtNLM"/>
    </source>
</evidence>
<reference evidence="2 3" key="1">
    <citation type="submission" date="2017-11" db="EMBL/GenBank/DDBJ databases">
        <title>De novo assembly and phasing of dikaryotic genomes from two isolates of Puccinia coronata f. sp. avenae, the causal agent of oat crown rust.</title>
        <authorList>
            <person name="Miller M.E."/>
            <person name="Zhang Y."/>
            <person name="Omidvar V."/>
            <person name="Sperschneider J."/>
            <person name="Schwessinger B."/>
            <person name="Raley C."/>
            <person name="Palmer J.M."/>
            <person name="Garnica D."/>
            <person name="Upadhyaya N."/>
            <person name="Rathjen J."/>
            <person name="Taylor J.M."/>
            <person name="Park R.F."/>
            <person name="Dodds P.N."/>
            <person name="Hirsch C.D."/>
            <person name="Kianian S.F."/>
            <person name="Figueroa M."/>
        </authorList>
    </citation>
    <scope>NUCLEOTIDE SEQUENCE [LARGE SCALE GENOMIC DNA]</scope>
    <source>
        <strain evidence="2">12SD80</strain>
    </source>
</reference>
<sequence>MKFTACIFLFTVLATVMALPNRKPSAAVCDPEARQKCYIKECSIAACCGLEAGANLRACVLPHNVTPDALRNQDVSVKIHTKIVVHIQRGENPYAWIMRTKAQRLSKSLSGSDFLNFQL</sequence>
<feature type="chain" id="PRO_5014866077" description="Hydrophobin" evidence="1">
    <location>
        <begin position="19"/>
        <end position="119"/>
    </location>
</feature>
<evidence type="ECO:0000313" key="3">
    <source>
        <dbReference type="Proteomes" id="UP000235392"/>
    </source>
</evidence>
<name>A0A2N5UIH0_9BASI</name>
<feature type="signal peptide" evidence="1">
    <location>
        <begin position="1"/>
        <end position="18"/>
    </location>
</feature>
<dbReference type="Proteomes" id="UP000235392">
    <property type="component" value="Unassembled WGS sequence"/>
</dbReference>
<evidence type="ECO:0000256" key="1">
    <source>
        <dbReference type="SAM" id="SignalP"/>
    </source>
</evidence>
<protein>
    <recommendedName>
        <fullName evidence="4">Hydrophobin</fullName>
    </recommendedName>
</protein>
<dbReference type="EMBL" id="PGCI01000141">
    <property type="protein sequence ID" value="PLW37542.1"/>
    <property type="molecule type" value="Genomic_DNA"/>
</dbReference>
<gene>
    <name evidence="2" type="ORF">PCASD_10264</name>
</gene>
<evidence type="ECO:0000313" key="2">
    <source>
        <dbReference type="EMBL" id="PLW37542.1"/>
    </source>
</evidence>
<organism evidence="2 3">
    <name type="scientific">Puccinia coronata f. sp. avenae</name>
    <dbReference type="NCBI Taxonomy" id="200324"/>
    <lineage>
        <taxon>Eukaryota</taxon>
        <taxon>Fungi</taxon>
        <taxon>Dikarya</taxon>
        <taxon>Basidiomycota</taxon>
        <taxon>Pucciniomycotina</taxon>
        <taxon>Pucciniomycetes</taxon>
        <taxon>Pucciniales</taxon>
        <taxon>Pucciniaceae</taxon>
        <taxon>Puccinia</taxon>
    </lineage>
</organism>
<keyword evidence="1" id="KW-0732">Signal</keyword>